<keyword evidence="2" id="KW-1185">Reference proteome</keyword>
<accession>A0A4Y2WUR3</accession>
<protein>
    <submittedName>
        <fullName evidence="1">Uncharacterized protein</fullName>
    </submittedName>
</protein>
<proteinExistence type="predicted"/>
<organism evidence="1 2">
    <name type="scientific">Araneus ventricosus</name>
    <name type="common">Orbweaver spider</name>
    <name type="synonym">Epeira ventricosa</name>
    <dbReference type="NCBI Taxonomy" id="182803"/>
    <lineage>
        <taxon>Eukaryota</taxon>
        <taxon>Metazoa</taxon>
        <taxon>Ecdysozoa</taxon>
        <taxon>Arthropoda</taxon>
        <taxon>Chelicerata</taxon>
        <taxon>Arachnida</taxon>
        <taxon>Araneae</taxon>
        <taxon>Araneomorphae</taxon>
        <taxon>Entelegynae</taxon>
        <taxon>Araneoidea</taxon>
        <taxon>Araneidae</taxon>
        <taxon>Araneus</taxon>
    </lineage>
</organism>
<dbReference type="EMBL" id="BGPR01066747">
    <property type="protein sequence ID" value="GBO41195.1"/>
    <property type="molecule type" value="Genomic_DNA"/>
</dbReference>
<name>A0A4Y2WUR3_ARAVE</name>
<dbReference type="AlphaFoldDB" id="A0A4Y2WUR3"/>
<reference evidence="1 2" key="1">
    <citation type="journal article" date="2019" name="Sci. Rep.">
        <title>Orb-weaving spider Araneus ventricosus genome elucidates the spidroin gene catalogue.</title>
        <authorList>
            <person name="Kono N."/>
            <person name="Nakamura H."/>
            <person name="Ohtoshi R."/>
            <person name="Moran D.A.P."/>
            <person name="Shinohara A."/>
            <person name="Yoshida Y."/>
            <person name="Fujiwara M."/>
            <person name="Mori M."/>
            <person name="Tomita M."/>
            <person name="Arakawa K."/>
        </authorList>
    </citation>
    <scope>NUCLEOTIDE SEQUENCE [LARGE SCALE GENOMIC DNA]</scope>
</reference>
<dbReference type="Proteomes" id="UP000499080">
    <property type="component" value="Unassembled WGS sequence"/>
</dbReference>
<comment type="caution">
    <text evidence="1">The sequence shown here is derived from an EMBL/GenBank/DDBJ whole genome shotgun (WGS) entry which is preliminary data.</text>
</comment>
<sequence>MLCDEDYFELLMGNAIYWGCKSHSLRVLMHDRYDGDDFHLLRQQWDDTVSGGKMGLKVQEHSGHLKGLQVLASERGSEDFISIYDEGLYRRSTTIKEALRRPTNDVKITKPSQTPLMFSLMCCVNEQSLLEQSN</sequence>
<gene>
    <name evidence="1" type="ORF">AVEN_185689_1</name>
</gene>
<evidence type="ECO:0000313" key="1">
    <source>
        <dbReference type="EMBL" id="GBO41195.1"/>
    </source>
</evidence>
<evidence type="ECO:0000313" key="2">
    <source>
        <dbReference type="Proteomes" id="UP000499080"/>
    </source>
</evidence>